<organism evidence="1 2">
    <name type="scientific">Mucilaginibacter ginsenosidivorans</name>
    <dbReference type="NCBI Taxonomy" id="398053"/>
    <lineage>
        <taxon>Bacteria</taxon>
        <taxon>Pseudomonadati</taxon>
        <taxon>Bacteroidota</taxon>
        <taxon>Sphingobacteriia</taxon>
        <taxon>Sphingobacteriales</taxon>
        <taxon>Sphingobacteriaceae</taxon>
        <taxon>Mucilaginibacter</taxon>
    </lineage>
</organism>
<evidence type="ECO:0000313" key="1">
    <source>
        <dbReference type="EMBL" id="QEC63104.1"/>
    </source>
</evidence>
<sequence>MLTIKHSKEALAFWTLFKAMKPEIKKEVRDMMLYETSLDNGNEVTTDMMTAISLESFQEVWEGTENEHWDDFIKDRLQCTNKGM</sequence>
<name>A0A5B8UVL5_9SPHI</name>
<reference evidence="1 2" key="1">
    <citation type="journal article" date="2017" name="Curr. Microbiol.">
        <title>Mucilaginibacter ginsenosidivorans sp. nov., Isolated from Soil of Ginseng Field.</title>
        <authorList>
            <person name="Kim M.M."/>
            <person name="Siddiqi M.Z."/>
            <person name="Im W.T."/>
        </authorList>
    </citation>
    <scope>NUCLEOTIDE SEQUENCE [LARGE SCALE GENOMIC DNA]</scope>
    <source>
        <strain evidence="1 2">Gsoil 3017</strain>
    </source>
</reference>
<dbReference type="AlphaFoldDB" id="A0A5B8UVL5"/>
<dbReference type="KEGG" id="mgin:FRZ54_11120"/>
<proteinExistence type="predicted"/>
<gene>
    <name evidence="1" type="ORF">FRZ54_11120</name>
</gene>
<evidence type="ECO:0000313" key="2">
    <source>
        <dbReference type="Proteomes" id="UP000321479"/>
    </source>
</evidence>
<dbReference type="Proteomes" id="UP000321479">
    <property type="component" value="Chromosome"/>
</dbReference>
<dbReference type="RefSeq" id="WP_147031680.1">
    <property type="nucleotide sequence ID" value="NZ_CP042436.1"/>
</dbReference>
<accession>A0A5B8UVL5</accession>
<protein>
    <submittedName>
        <fullName evidence="1">Uncharacterized protein</fullName>
    </submittedName>
</protein>
<keyword evidence="2" id="KW-1185">Reference proteome</keyword>
<dbReference type="EMBL" id="CP042436">
    <property type="protein sequence ID" value="QEC63104.1"/>
    <property type="molecule type" value="Genomic_DNA"/>
</dbReference>